<dbReference type="InterPro" id="IPR002586">
    <property type="entry name" value="CobQ/CobB/MinD/ParA_Nub-bd_dom"/>
</dbReference>
<dbReference type="InterPro" id="IPR011698">
    <property type="entry name" value="GATase_3"/>
</dbReference>
<dbReference type="SUPFAM" id="SSF52317">
    <property type="entry name" value="Class I glutamine amidotransferase-like"/>
    <property type="match status" value="1"/>
</dbReference>
<dbReference type="GO" id="GO:0042242">
    <property type="term" value="F:cobyrinic acid a,c-diamide synthase activity"/>
    <property type="evidence" value="ECO:0007669"/>
    <property type="project" value="InterPro"/>
</dbReference>
<dbReference type="Pfam" id="PF01656">
    <property type="entry name" value="CbiA"/>
    <property type="match status" value="1"/>
</dbReference>
<dbReference type="STRING" id="145388.A0A0D2NM12"/>
<dbReference type="PANTHER" id="PTHR43873">
    <property type="entry name" value="COBYRINATE A,C-DIAMIDE SYNTHASE"/>
    <property type="match status" value="1"/>
</dbReference>
<accession>A0A0D2NM12</accession>
<feature type="domain" description="CobQ/CobB/MinD/ParA nucleotide binding" evidence="8">
    <location>
        <begin position="5"/>
        <end position="191"/>
    </location>
</feature>
<feature type="region of interest" description="Disordered" evidence="7">
    <location>
        <begin position="195"/>
        <end position="214"/>
    </location>
</feature>
<dbReference type="PROSITE" id="PS51274">
    <property type="entry name" value="GATASE_COBBQ"/>
    <property type="match status" value="1"/>
</dbReference>
<dbReference type="InterPro" id="IPR029062">
    <property type="entry name" value="Class_I_gatase-like"/>
</dbReference>
<reference evidence="10 11" key="1">
    <citation type="journal article" date="2013" name="BMC Genomics">
        <title>Reconstruction of the lipid metabolism for the microalga Monoraphidium neglectum from its genome sequence reveals characteristics suitable for biofuel production.</title>
        <authorList>
            <person name="Bogen C."/>
            <person name="Al-Dilaimi A."/>
            <person name="Albersmeier A."/>
            <person name="Wichmann J."/>
            <person name="Grundmann M."/>
            <person name="Rupp O."/>
            <person name="Lauersen K.J."/>
            <person name="Blifernez-Klassen O."/>
            <person name="Kalinowski J."/>
            <person name="Goesmann A."/>
            <person name="Mussgnug J.H."/>
            <person name="Kruse O."/>
        </authorList>
    </citation>
    <scope>NUCLEOTIDE SEQUENCE [LARGE SCALE GENOMIC DNA]</scope>
    <source>
        <strain evidence="10 11">SAG 48.87</strain>
    </source>
</reference>
<dbReference type="PANTHER" id="PTHR43873:SF1">
    <property type="entry name" value="COBYRINATE A,C-DIAMIDE SYNTHASE"/>
    <property type="match status" value="1"/>
</dbReference>
<keyword evidence="3" id="KW-0547">Nucleotide-binding</keyword>
<evidence type="ECO:0000313" key="11">
    <source>
        <dbReference type="Proteomes" id="UP000054498"/>
    </source>
</evidence>
<gene>
    <name evidence="10" type="ORF">MNEG_2287</name>
</gene>
<evidence type="ECO:0000256" key="3">
    <source>
        <dbReference type="ARBA" id="ARBA00022741"/>
    </source>
</evidence>
<feature type="compositionally biased region" description="Gly residues" evidence="7">
    <location>
        <begin position="385"/>
        <end position="394"/>
    </location>
</feature>
<dbReference type="GeneID" id="25735165"/>
<evidence type="ECO:0000256" key="2">
    <source>
        <dbReference type="ARBA" id="ARBA00022598"/>
    </source>
</evidence>
<keyword evidence="2 10" id="KW-0436">Ligase</keyword>
<evidence type="ECO:0000256" key="1">
    <source>
        <dbReference type="ARBA" id="ARBA00001946"/>
    </source>
</evidence>
<dbReference type="EC" id="6.3.5.9" evidence="10"/>
<protein>
    <submittedName>
        <fullName evidence="10">Cobyrinic acid a,c-diamide synthase</fullName>
        <ecNumber evidence="10">6.3.5.9</ecNumber>
    </submittedName>
</protein>
<proteinExistence type="inferred from homology"/>
<feature type="domain" description="CobB/CobQ-like glutamine amidotransferase" evidence="9">
    <location>
        <begin position="283"/>
        <end position="379"/>
    </location>
</feature>
<keyword evidence="5" id="KW-0460">Magnesium</keyword>
<feature type="compositionally biased region" description="Low complexity" evidence="7">
    <location>
        <begin position="627"/>
        <end position="641"/>
    </location>
</feature>
<feature type="compositionally biased region" description="Low complexity" evidence="7">
    <location>
        <begin position="417"/>
        <end position="429"/>
    </location>
</feature>
<dbReference type="Gene3D" id="3.40.50.1980">
    <property type="entry name" value="Nitrogenase molybdenum iron protein domain"/>
    <property type="match status" value="2"/>
</dbReference>
<dbReference type="AlphaFoldDB" id="A0A0D2NM12"/>
<dbReference type="InterPro" id="IPR027417">
    <property type="entry name" value="P-loop_NTPase"/>
</dbReference>
<feature type="region of interest" description="Disordered" evidence="7">
    <location>
        <begin position="385"/>
        <end position="434"/>
    </location>
</feature>
<keyword evidence="4" id="KW-0067">ATP-binding</keyword>
<organism evidence="10 11">
    <name type="scientific">Monoraphidium neglectum</name>
    <dbReference type="NCBI Taxonomy" id="145388"/>
    <lineage>
        <taxon>Eukaryota</taxon>
        <taxon>Viridiplantae</taxon>
        <taxon>Chlorophyta</taxon>
        <taxon>core chlorophytes</taxon>
        <taxon>Chlorophyceae</taxon>
        <taxon>CS clade</taxon>
        <taxon>Sphaeropleales</taxon>
        <taxon>Selenastraceae</taxon>
        <taxon>Monoraphidium</taxon>
    </lineage>
</organism>
<feature type="region of interest" description="Disordered" evidence="7">
    <location>
        <begin position="614"/>
        <end position="653"/>
    </location>
</feature>
<evidence type="ECO:0000256" key="4">
    <source>
        <dbReference type="ARBA" id="ARBA00022840"/>
    </source>
</evidence>
<dbReference type="HAMAP" id="MF_00027">
    <property type="entry name" value="CobB_CbiA"/>
    <property type="match status" value="1"/>
</dbReference>
<comment type="cofactor">
    <cofactor evidence="1">
        <name>Mg(2+)</name>
        <dbReference type="ChEBI" id="CHEBI:18420"/>
    </cofactor>
</comment>
<evidence type="ECO:0000256" key="7">
    <source>
        <dbReference type="SAM" id="MobiDB-lite"/>
    </source>
</evidence>
<dbReference type="RefSeq" id="XP_013904695.1">
    <property type="nucleotide sequence ID" value="XM_014049241.1"/>
</dbReference>
<dbReference type="OrthoDB" id="549173at2759"/>
<evidence type="ECO:0000256" key="5">
    <source>
        <dbReference type="ARBA" id="ARBA00022842"/>
    </source>
</evidence>
<dbReference type="EMBL" id="KK100472">
    <property type="protein sequence ID" value="KIZ05676.1"/>
    <property type="molecule type" value="Genomic_DNA"/>
</dbReference>
<sequence length="997" mass="101415">MVKAVVVAGTHSGVGKTSIAVGLMAALQARGLVVAPFKVGPDFLDGLHHTAATGRPSINLDGFMLTRDQALASFSRAAAGADVAVVEGVMGLFDSRDGRSEDGSTAQIAKWLGAPVLLVLDCWAMARSAAAVVKGFAEFDPDLNLAGVIFNKVGGAAHAAWLEEALTAAGLAARVLGGVPKDPAVSIPARHLGLTTPAEQRPQHAAAGGGGDAPSRGYAVGDDGGYIGQLRRLVGDNLDLEAVLQLAAEIPVVRAAADAALAVGTPAAEGCTAGGGADRPRPRIGVALDEAFLFYYRDNLLLLEAAGAELVTFSPLRDAALPPRLSGLYLGGGYPERFAAGLAANAAMRAQVAAFSGAGGVVYAECGGLMYLSASLEPGPGAAEGAGAGTVGGRGGDEVGASGSPSAGKRQEEGKQQRQQQQRQQQQQQPAAYPMVGVFPFRTRMAAARGMRMGYCEVLPLPGCPLFSVGGAAVRAQMFHFSEIVEDHQEHSNGDADSNPGGGGACGGGGGSGGGSRCAYTRTYRLQMVAPGAAPEAEGYSVRRTLASYVHIHFGGCPQLAASLVDKCREVDVTYVSAAVARASGAAAGEDSRAALGGAGRDACPYCSRPHGQSEAGAAGEKPSETAAAAPAADVAPQGPQHPEPRPPDRAVPGRIVSLLPSGTEICLALGLGPPRLAAVSAFCDDVVSSGGCSGDSSGINCGSGAELVSAARAVGASPVAHLPRAVRSLVDTSAMTSRQVEEQMQRLKAQGRPPFEIDVALLRRLRPALVLSQDACAACDATAAQACAALRSAGIGAGGCRVLSLSPRTLAEVAECIVSVGDAAGAGGEARALRRPRVLLLCGLDPFVLGGQWIPDLIATVCRAEDASGQLPGDPPLRVTWSDVIRFAPDLLVLSPCSRSPGNALGEALALSTRPGWWGMPAVAAREVYIADHGLFSRPGPGMATRGAEVLARLVWGPGAEGLGPCPQGAVLKMRPPEGVEEGPAAMERGWFVNWD</sequence>
<name>A0A0D2NM12_9CHLO</name>
<dbReference type="SUPFAM" id="SSF52540">
    <property type="entry name" value="P-loop containing nucleoside triphosphate hydrolases"/>
    <property type="match status" value="1"/>
</dbReference>
<keyword evidence="6" id="KW-0315">Glutamine amidotransferase</keyword>
<dbReference type="SUPFAM" id="SSF53807">
    <property type="entry name" value="Helical backbone' metal receptor"/>
    <property type="match status" value="1"/>
</dbReference>
<dbReference type="KEGG" id="mng:MNEG_2287"/>
<evidence type="ECO:0000259" key="9">
    <source>
        <dbReference type="Pfam" id="PF07685"/>
    </source>
</evidence>
<keyword evidence="11" id="KW-1185">Reference proteome</keyword>
<evidence type="ECO:0000259" key="8">
    <source>
        <dbReference type="Pfam" id="PF01656"/>
    </source>
</evidence>
<dbReference type="InterPro" id="IPR004484">
    <property type="entry name" value="CbiA/CobB_synth"/>
</dbReference>
<dbReference type="GO" id="GO:0005524">
    <property type="term" value="F:ATP binding"/>
    <property type="evidence" value="ECO:0007669"/>
    <property type="project" value="UniProtKB-KW"/>
</dbReference>
<dbReference type="CDD" id="cd05388">
    <property type="entry name" value="CobB_N"/>
    <property type="match status" value="1"/>
</dbReference>
<dbReference type="Pfam" id="PF07685">
    <property type="entry name" value="GATase_3"/>
    <property type="match status" value="1"/>
</dbReference>
<dbReference type="Gene3D" id="3.40.50.300">
    <property type="entry name" value="P-loop containing nucleotide triphosphate hydrolases"/>
    <property type="match status" value="2"/>
</dbReference>
<feature type="region of interest" description="Disordered" evidence="7">
    <location>
        <begin position="488"/>
        <end position="508"/>
    </location>
</feature>
<evidence type="ECO:0000313" key="10">
    <source>
        <dbReference type="EMBL" id="KIZ05676.1"/>
    </source>
</evidence>
<dbReference type="GO" id="GO:0043802">
    <property type="term" value="F:hydrogenobyrinic acid a,c-diamide synthase (glutamine-hydrolysing) activity"/>
    <property type="evidence" value="ECO:0007669"/>
    <property type="project" value="UniProtKB-EC"/>
</dbReference>
<evidence type="ECO:0000256" key="6">
    <source>
        <dbReference type="ARBA" id="ARBA00022962"/>
    </source>
</evidence>
<dbReference type="Proteomes" id="UP000054498">
    <property type="component" value="Unassembled WGS sequence"/>
</dbReference>